<evidence type="ECO:0000313" key="11">
    <source>
        <dbReference type="Proteomes" id="UP001185631"/>
    </source>
</evidence>
<evidence type="ECO:0000313" key="10">
    <source>
        <dbReference type="Proteomes" id="UP001146430"/>
    </source>
</evidence>
<protein>
    <submittedName>
        <fullName evidence="8">Rieske 2Fe-2S domain-containing protein</fullName>
    </submittedName>
</protein>
<keyword evidence="4" id="KW-0411">Iron-sulfur</keyword>
<keyword evidence="3" id="KW-0408">Iron</keyword>
<comment type="caution">
    <text evidence="8">The sequence shown here is derived from an EMBL/GenBank/DDBJ whole genome shotgun (WGS) entry which is preliminary data.</text>
</comment>
<evidence type="ECO:0000256" key="4">
    <source>
        <dbReference type="ARBA" id="ARBA00023014"/>
    </source>
</evidence>
<organism evidence="8 10">
    <name type="scientific">Corynebacterium curieae</name>
    <dbReference type="NCBI Taxonomy" id="2913500"/>
    <lineage>
        <taxon>Bacteria</taxon>
        <taxon>Bacillati</taxon>
        <taxon>Actinomycetota</taxon>
        <taxon>Actinomycetes</taxon>
        <taxon>Mycobacteriales</taxon>
        <taxon>Corynebacteriaceae</taxon>
        <taxon>Corynebacterium</taxon>
    </lineage>
</organism>
<sequence>MTMCSRRMFLLGTATTFAGVYAAACGSTPSAEIAATDIPIGSAKIVDGVIFTQPKEGEFKAYSQTCPHQRNPITEIEGMTATCTAHNTSYNLSDGSVISGPGRDPLEEYEVKQDGSNVTTA</sequence>
<dbReference type="Proteomes" id="UP001185631">
    <property type="component" value="Unassembled WGS sequence"/>
</dbReference>
<dbReference type="GO" id="GO:0016705">
    <property type="term" value="F:oxidoreductase activity, acting on paired donors, with incorporation or reduction of molecular oxygen"/>
    <property type="evidence" value="ECO:0007669"/>
    <property type="project" value="UniProtKB-ARBA"/>
</dbReference>
<dbReference type="Gene3D" id="2.102.10.10">
    <property type="entry name" value="Rieske [2Fe-2S] iron-sulphur domain"/>
    <property type="match status" value="1"/>
</dbReference>
<dbReference type="PROSITE" id="PS51318">
    <property type="entry name" value="TAT"/>
    <property type="match status" value="1"/>
</dbReference>
<feature type="domain" description="Rieske" evidence="7">
    <location>
        <begin position="30"/>
        <end position="120"/>
    </location>
</feature>
<dbReference type="Proteomes" id="UP001146430">
    <property type="component" value="Unassembled WGS sequence"/>
</dbReference>
<name>A0A9X3MAZ7_9CORY</name>
<feature type="compositionally biased region" description="Basic and acidic residues" evidence="5">
    <location>
        <begin position="104"/>
        <end position="113"/>
    </location>
</feature>
<keyword evidence="6" id="KW-0732">Signal</keyword>
<reference evidence="9 11" key="2">
    <citation type="submission" date="2023-08" db="EMBL/GenBank/DDBJ databases">
        <title>Genomic characterization of the C. tuberculostearicum species complex, a ubiquitous member of the human skin microbiome.</title>
        <authorList>
            <person name="Ahmed N."/>
            <person name="Deming C."/>
            <person name="Conlan S."/>
            <person name="Segre J."/>
        </authorList>
    </citation>
    <scope>NUCLEOTIDE SEQUENCE [LARGE SCALE GENOMIC DNA]</scope>
    <source>
        <strain evidence="9 11">CTNIH19</strain>
    </source>
</reference>
<evidence type="ECO:0000256" key="2">
    <source>
        <dbReference type="ARBA" id="ARBA00022723"/>
    </source>
</evidence>
<proteinExistence type="predicted"/>
<dbReference type="InterPro" id="IPR006311">
    <property type="entry name" value="TAT_signal"/>
</dbReference>
<evidence type="ECO:0000259" key="7">
    <source>
        <dbReference type="PROSITE" id="PS51296"/>
    </source>
</evidence>
<keyword evidence="1" id="KW-0001">2Fe-2S</keyword>
<dbReference type="SUPFAM" id="SSF50022">
    <property type="entry name" value="ISP domain"/>
    <property type="match status" value="1"/>
</dbReference>
<keyword evidence="2" id="KW-0479">Metal-binding</keyword>
<evidence type="ECO:0000256" key="1">
    <source>
        <dbReference type="ARBA" id="ARBA00022714"/>
    </source>
</evidence>
<evidence type="ECO:0000313" key="9">
    <source>
        <dbReference type="EMBL" id="MDV2424235.1"/>
    </source>
</evidence>
<dbReference type="EMBL" id="JAKMUU010000004">
    <property type="protein sequence ID" value="MCZ9307541.1"/>
    <property type="molecule type" value="Genomic_DNA"/>
</dbReference>
<feature type="signal peptide" evidence="6">
    <location>
        <begin position="1"/>
        <end position="22"/>
    </location>
</feature>
<dbReference type="RefSeq" id="WP_259887429.1">
    <property type="nucleotide sequence ID" value="NZ_JAKMUU010000004.1"/>
</dbReference>
<feature type="region of interest" description="Disordered" evidence="5">
    <location>
        <begin position="94"/>
        <end position="121"/>
    </location>
</feature>
<evidence type="ECO:0000313" key="8">
    <source>
        <dbReference type="EMBL" id="MCZ9307541.1"/>
    </source>
</evidence>
<dbReference type="AlphaFoldDB" id="A0A9X3MAZ7"/>
<keyword evidence="11" id="KW-1185">Reference proteome</keyword>
<dbReference type="PROSITE" id="PS51296">
    <property type="entry name" value="RIESKE"/>
    <property type="match status" value="1"/>
</dbReference>
<evidence type="ECO:0000256" key="6">
    <source>
        <dbReference type="SAM" id="SignalP"/>
    </source>
</evidence>
<evidence type="ECO:0000256" key="5">
    <source>
        <dbReference type="SAM" id="MobiDB-lite"/>
    </source>
</evidence>
<dbReference type="InterPro" id="IPR017941">
    <property type="entry name" value="Rieske_2Fe-2S"/>
</dbReference>
<dbReference type="GO" id="GO:0046872">
    <property type="term" value="F:metal ion binding"/>
    <property type="evidence" value="ECO:0007669"/>
    <property type="project" value="UniProtKB-KW"/>
</dbReference>
<accession>A0A9X3MAZ7</accession>
<feature type="chain" id="PRO_5040791866" evidence="6">
    <location>
        <begin position="23"/>
        <end position="121"/>
    </location>
</feature>
<dbReference type="Pfam" id="PF00355">
    <property type="entry name" value="Rieske"/>
    <property type="match status" value="1"/>
</dbReference>
<dbReference type="GO" id="GO:0004497">
    <property type="term" value="F:monooxygenase activity"/>
    <property type="evidence" value="ECO:0007669"/>
    <property type="project" value="UniProtKB-ARBA"/>
</dbReference>
<dbReference type="InterPro" id="IPR036922">
    <property type="entry name" value="Rieske_2Fe-2S_sf"/>
</dbReference>
<reference evidence="8" key="1">
    <citation type="submission" date="2022-02" db="EMBL/GenBank/DDBJ databases">
        <title>Corynebacterium sp. from urogenital microbiome.</title>
        <authorList>
            <person name="Cappelli E.A."/>
            <person name="Ribeiro T.G."/>
            <person name="Peixe L."/>
        </authorList>
    </citation>
    <scope>NUCLEOTIDE SEQUENCE</scope>
    <source>
        <strain evidence="8">C8Ua_181</strain>
    </source>
</reference>
<dbReference type="GO" id="GO:0051537">
    <property type="term" value="F:2 iron, 2 sulfur cluster binding"/>
    <property type="evidence" value="ECO:0007669"/>
    <property type="project" value="UniProtKB-KW"/>
</dbReference>
<evidence type="ECO:0000256" key="3">
    <source>
        <dbReference type="ARBA" id="ARBA00023004"/>
    </source>
</evidence>
<gene>
    <name evidence="8" type="ORF">L8V01_08655</name>
    <name evidence="9" type="ORF">RAE13_07410</name>
</gene>
<dbReference type="EMBL" id="JAVBID010000008">
    <property type="protein sequence ID" value="MDV2424235.1"/>
    <property type="molecule type" value="Genomic_DNA"/>
</dbReference>